<dbReference type="Proteomes" id="UP001236507">
    <property type="component" value="Unassembled WGS sequence"/>
</dbReference>
<sequence length="122" mass="13792">MNLIDKLLRIKVWSWLCGVAIIILCAMPGAKIPQVFNFYDKLQHLLAFGVWTFLVVYAYKSEKGGFFAGVLFGIGIEIMQYCLPKSFHRSFDLIDVVADSLGALVGIGFLWALKKIFKIEIE</sequence>
<reference evidence="3 4" key="1">
    <citation type="submission" date="2023-05" db="EMBL/GenBank/DDBJ databases">
        <title>Novel species of genus Flectobacillus isolated from stream in China.</title>
        <authorList>
            <person name="Lu H."/>
        </authorList>
    </citation>
    <scope>NUCLEOTIDE SEQUENCE [LARGE SCALE GENOMIC DNA]</scope>
    <source>
        <strain evidence="3 4">KCTC 42575</strain>
    </source>
</reference>
<evidence type="ECO:0000313" key="4">
    <source>
        <dbReference type="Proteomes" id="UP001236507"/>
    </source>
</evidence>
<evidence type="ECO:0000256" key="1">
    <source>
        <dbReference type="SAM" id="Phobius"/>
    </source>
</evidence>
<dbReference type="EMBL" id="JASHIF010000007">
    <property type="protein sequence ID" value="MDI9859041.1"/>
    <property type="molecule type" value="Genomic_DNA"/>
</dbReference>
<proteinExistence type="predicted"/>
<dbReference type="RefSeq" id="WP_283344095.1">
    <property type="nucleotide sequence ID" value="NZ_JASHIF010000007.1"/>
</dbReference>
<comment type="caution">
    <text evidence="3">The sequence shown here is derived from an EMBL/GenBank/DDBJ whole genome shotgun (WGS) entry which is preliminary data.</text>
</comment>
<feature type="transmembrane region" description="Helical" evidence="1">
    <location>
        <begin position="66"/>
        <end position="87"/>
    </location>
</feature>
<keyword evidence="1" id="KW-0472">Membrane</keyword>
<accession>A0ABT6Y674</accession>
<evidence type="ECO:0000259" key="2">
    <source>
        <dbReference type="Pfam" id="PF04892"/>
    </source>
</evidence>
<dbReference type="PANTHER" id="PTHR28008:SF1">
    <property type="entry name" value="DOMAIN PROTEIN, PUTATIVE (AFU_ORTHOLOGUE AFUA_3G10980)-RELATED"/>
    <property type="match status" value="1"/>
</dbReference>
<organism evidence="3 4">
    <name type="scientific">Flectobacillus roseus</name>
    <dbReference type="NCBI Taxonomy" id="502259"/>
    <lineage>
        <taxon>Bacteria</taxon>
        <taxon>Pseudomonadati</taxon>
        <taxon>Bacteroidota</taxon>
        <taxon>Cytophagia</taxon>
        <taxon>Cytophagales</taxon>
        <taxon>Flectobacillaceae</taxon>
        <taxon>Flectobacillus</taxon>
    </lineage>
</organism>
<protein>
    <submittedName>
        <fullName evidence="3">VanZ family protein</fullName>
    </submittedName>
</protein>
<dbReference type="PANTHER" id="PTHR28008">
    <property type="entry name" value="DOMAIN PROTEIN, PUTATIVE (AFU_ORTHOLOGUE AFUA_3G10980)-RELATED"/>
    <property type="match status" value="1"/>
</dbReference>
<dbReference type="Pfam" id="PF04892">
    <property type="entry name" value="VanZ"/>
    <property type="match status" value="1"/>
</dbReference>
<gene>
    <name evidence="3" type="ORF">QM524_07475</name>
</gene>
<dbReference type="InterPro" id="IPR006976">
    <property type="entry name" value="VanZ-like"/>
</dbReference>
<dbReference type="NCBIfam" id="NF037970">
    <property type="entry name" value="vanZ_1"/>
    <property type="match status" value="1"/>
</dbReference>
<feature type="domain" description="VanZ-like" evidence="2">
    <location>
        <begin position="39"/>
        <end position="112"/>
    </location>
</feature>
<name>A0ABT6Y674_9BACT</name>
<keyword evidence="4" id="KW-1185">Reference proteome</keyword>
<keyword evidence="1" id="KW-1133">Transmembrane helix</keyword>
<feature type="transmembrane region" description="Helical" evidence="1">
    <location>
        <begin position="42"/>
        <end position="59"/>
    </location>
</feature>
<feature type="transmembrane region" description="Helical" evidence="1">
    <location>
        <begin position="12"/>
        <end position="30"/>
    </location>
</feature>
<feature type="transmembrane region" description="Helical" evidence="1">
    <location>
        <begin position="93"/>
        <end position="113"/>
    </location>
</feature>
<keyword evidence="1" id="KW-0812">Transmembrane</keyword>
<evidence type="ECO:0000313" key="3">
    <source>
        <dbReference type="EMBL" id="MDI9859041.1"/>
    </source>
</evidence>